<feature type="domain" description="1-deoxy-D-xylulose 5-phosphate reductoisomerase N-terminal" evidence="12">
    <location>
        <begin position="5"/>
        <end position="145"/>
    </location>
</feature>
<comment type="caution">
    <text evidence="15">The sequence shown here is derived from an EMBL/GenBank/DDBJ whole genome shotgun (WGS) entry which is preliminary data.</text>
</comment>
<dbReference type="InterPro" id="IPR003821">
    <property type="entry name" value="DXP_reductoisomerase"/>
</dbReference>
<evidence type="ECO:0000313" key="15">
    <source>
        <dbReference type="EMBL" id="MPL66451.1"/>
    </source>
</evidence>
<evidence type="ECO:0000256" key="10">
    <source>
        <dbReference type="ARBA" id="ARBA00023229"/>
    </source>
</evidence>
<evidence type="ECO:0000256" key="7">
    <source>
        <dbReference type="ARBA" id="ARBA00022857"/>
    </source>
</evidence>
<organism evidence="15">
    <name type="scientific">bioreactor metagenome</name>
    <dbReference type="NCBI Taxonomy" id="1076179"/>
    <lineage>
        <taxon>unclassified sequences</taxon>
        <taxon>metagenomes</taxon>
        <taxon>ecological metagenomes</taxon>
    </lineage>
</organism>
<dbReference type="AlphaFoldDB" id="A0A644TL60"/>
<evidence type="ECO:0000256" key="2">
    <source>
        <dbReference type="ARBA" id="ARBA00001946"/>
    </source>
</evidence>
<dbReference type="InterPro" id="IPR013644">
    <property type="entry name" value="DXP_reductoisomerase_C"/>
</dbReference>
<dbReference type="EMBL" id="VSSQ01000032">
    <property type="protein sequence ID" value="MPL66451.1"/>
    <property type="molecule type" value="Genomic_DNA"/>
</dbReference>
<evidence type="ECO:0000259" key="13">
    <source>
        <dbReference type="Pfam" id="PF08436"/>
    </source>
</evidence>
<dbReference type="GO" id="GO:0030145">
    <property type="term" value="F:manganese ion binding"/>
    <property type="evidence" value="ECO:0007669"/>
    <property type="project" value="TreeGrafter"/>
</dbReference>
<dbReference type="InterPro" id="IPR013512">
    <property type="entry name" value="DXP_reductoisomerase_N"/>
</dbReference>
<name>A0A644TL60_9ZZZZ</name>
<dbReference type="PANTHER" id="PTHR30525:SF0">
    <property type="entry name" value="1-DEOXY-D-XYLULOSE 5-PHOSPHATE REDUCTOISOMERASE, CHLOROPLASTIC"/>
    <property type="match status" value="1"/>
</dbReference>
<protein>
    <recommendedName>
        <fullName evidence="5">1-deoxy-D-xylulose-5-phosphate reductoisomerase</fullName>
        <ecNumber evidence="5">1.1.1.267</ecNumber>
    </recommendedName>
</protein>
<dbReference type="InterPro" id="IPR026877">
    <property type="entry name" value="DXPR_C"/>
</dbReference>
<evidence type="ECO:0000256" key="3">
    <source>
        <dbReference type="ARBA" id="ARBA00005094"/>
    </source>
</evidence>
<accession>A0A644TL60</accession>
<keyword evidence="6" id="KW-0479">Metal-binding</keyword>
<comment type="cofactor">
    <cofactor evidence="2">
        <name>Mg(2+)</name>
        <dbReference type="ChEBI" id="CHEBI:18420"/>
    </cofactor>
</comment>
<keyword evidence="15" id="KW-0413">Isomerase</keyword>
<keyword evidence="8 15" id="KW-0560">Oxidoreductase</keyword>
<keyword evidence="7" id="KW-0521">NADP</keyword>
<dbReference type="Pfam" id="PF13288">
    <property type="entry name" value="DXPR_C"/>
    <property type="match status" value="1"/>
</dbReference>
<dbReference type="Gene3D" id="3.40.50.720">
    <property type="entry name" value="NAD(P)-binding Rossmann-like Domain"/>
    <property type="match status" value="1"/>
</dbReference>
<dbReference type="PIRSF" id="PIRSF006205">
    <property type="entry name" value="Dxp_reductismrs"/>
    <property type="match status" value="1"/>
</dbReference>
<evidence type="ECO:0000256" key="9">
    <source>
        <dbReference type="ARBA" id="ARBA00023211"/>
    </source>
</evidence>
<dbReference type="EC" id="1.1.1.267" evidence="5"/>
<feature type="domain" description="1-deoxy-D-xylulose 5-phosphate reductoisomerase C-terminal" evidence="13">
    <location>
        <begin position="160"/>
        <end position="243"/>
    </location>
</feature>
<dbReference type="SUPFAM" id="SSF55347">
    <property type="entry name" value="Glyceraldehyde-3-phosphate dehydrogenase-like, C-terminal domain"/>
    <property type="match status" value="1"/>
</dbReference>
<comment type="catalytic activity">
    <reaction evidence="11">
        <text>2-C-methyl-D-erythritol 4-phosphate + NADP(+) = 1-deoxy-D-xylulose 5-phosphate + NADPH + H(+)</text>
        <dbReference type="Rhea" id="RHEA:13717"/>
        <dbReference type="ChEBI" id="CHEBI:15378"/>
        <dbReference type="ChEBI" id="CHEBI:57783"/>
        <dbReference type="ChEBI" id="CHEBI:57792"/>
        <dbReference type="ChEBI" id="CHEBI:58262"/>
        <dbReference type="ChEBI" id="CHEBI:58349"/>
        <dbReference type="EC" id="1.1.1.267"/>
    </reaction>
    <physiologicalReaction direction="right-to-left" evidence="11">
        <dbReference type="Rhea" id="RHEA:13719"/>
    </physiologicalReaction>
</comment>
<evidence type="ECO:0000256" key="1">
    <source>
        <dbReference type="ARBA" id="ARBA00001936"/>
    </source>
</evidence>
<evidence type="ECO:0000256" key="5">
    <source>
        <dbReference type="ARBA" id="ARBA00012366"/>
    </source>
</evidence>
<keyword evidence="10" id="KW-0414">Isoprene biosynthesis</keyword>
<dbReference type="HAMAP" id="MF_00183">
    <property type="entry name" value="DXP_reductoisom"/>
    <property type="match status" value="1"/>
</dbReference>
<dbReference type="InterPro" id="IPR036169">
    <property type="entry name" value="DXPR_C_sf"/>
</dbReference>
<evidence type="ECO:0000256" key="11">
    <source>
        <dbReference type="ARBA" id="ARBA00048543"/>
    </source>
</evidence>
<dbReference type="Gene3D" id="1.10.1740.10">
    <property type="match status" value="1"/>
</dbReference>
<evidence type="ECO:0000256" key="6">
    <source>
        <dbReference type="ARBA" id="ARBA00022723"/>
    </source>
</evidence>
<dbReference type="Pfam" id="PF08436">
    <property type="entry name" value="DXP_redisom_C"/>
    <property type="match status" value="1"/>
</dbReference>
<evidence type="ECO:0000259" key="14">
    <source>
        <dbReference type="Pfam" id="PF13288"/>
    </source>
</evidence>
<evidence type="ECO:0000256" key="8">
    <source>
        <dbReference type="ARBA" id="ARBA00023002"/>
    </source>
</evidence>
<feature type="domain" description="DXP reductoisomerase C-terminal" evidence="14">
    <location>
        <begin position="275"/>
        <end position="390"/>
    </location>
</feature>
<proteinExistence type="inferred from homology"/>
<comment type="pathway">
    <text evidence="3">Isoprenoid biosynthesis; isopentenyl diphosphate biosynthesis via DXP pathway; isopentenyl diphosphate from 1-deoxy-D-xylulose 5-phosphate: step 1/6.</text>
</comment>
<dbReference type="SUPFAM" id="SSF69055">
    <property type="entry name" value="1-deoxy-D-xylulose-5-phosphate reductoisomerase, C-terminal domain"/>
    <property type="match status" value="1"/>
</dbReference>
<dbReference type="Pfam" id="PF02670">
    <property type="entry name" value="DXP_reductoisom"/>
    <property type="match status" value="1"/>
</dbReference>
<dbReference type="UniPathway" id="UPA00056">
    <property type="reaction ID" value="UER00092"/>
</dbReference>
<dbReference type="NCBIfam" id="TIGR00243">
    <property type="entry name" value="Dxr"/>
    <property type="match status" value="1"/>
</dbReference>
<dbReference type="SUPFAM" id="SSF51735">
    <property type="entry name" value="NAD(P)-binding Rossmann-fold domains"/>
    <property type="match status" value="1"/>
</dbReference>
<evidence type="ECO:0000256" key="4">
    <source>
        <dbReference type="ARBA" id="ARBA00006825"/>
    </source>
</evidence>
<comment type="cofactor">
    <cofactor evidence="1">
        <name>Mn(2+)</name>
        <dbReference type="ChEBI" id="CHEBI:29035"/>
    </cofactor>
</comment>
<dbReference type="GO" id="GO:0016853">
    <property type="term" value="F:isomerase activity"/>
    <property type="evidence" value="ECO:0007669"/>
    <property type="project" value="UniProtKB-KW"/>
</dbReference>
<comment type="similarity">
    <text evidence="4">Belongs to the DXR family.</text>
</comment>
<keyword evidence="9" id="KW-0464">Manganese</keyword>
<evidence type="ECO:0000259" key="12">
    <source>
        <dbReference type="Pfam" id="PF02670"/>
    </source>
</evidence>
<dbReference type="InterPro" id="IPR036291">
    <property type="entry name" value="NAD(P)-bd_dom_sf"/>
</dbReference>
<dbReference type="GO" id="GO:0070402">
    <property type="term" value="F:NADPH binding"/>
    <property type="evidence" value="ECO:0007669"/>
    <property type="project" value="InterPro"/>
</dbReference>
<dbReference type="GO" id="GO:0051484">
    <property type="term" value="P:isopentenyl diphosphate biosynthetic process, methylerythritol 4-phosphate pathway involved in terpenoid biosynthetic process"/>
    <property type="evidence" value="ECO:0007669"/>
    <property type="project" value="TreeGrafter"/>
</dbReference>
<dbReference type="PANTHER" id="PTHR30525">
    <property type="entry name" value="1-DEOXY-D-XYLULOSE 5-PHOSPHATE REDUCTOISOMERASE"/>
    <property type="match status" value="1"/>
</dbReference>
<dbReference type="GO" id="GO:0030604">
    <property type="term" value="F:1-deoxy-D-xylulose-5-phosphate reductoisomerase activity"/>
    <property type="evidence" value="ECO:0007669"/>
    <property type="project" value="UniProtKB-EC"/>
</dbReference>
<gene>
    <name evidence="15" type="primary">dxr_4</name>
    <name evidence="15" type="ORF">SDC9_12126</name>
</gene>
<sequence>MTKKLIILGATGSIGRQTLECVQKANRRVPGSFEVAGLSANRDFEGLMNLAEEYPEALLALGAPPPSAGGGGPLAGSSSSPTNHRDVSRRLSFVGGDAVTKLLDNCDADLVVNGIAGSPGLMASHASLRRGMSLALANKESVVMGYSLLASLAEARKIAIIPVDSEHAALFQLVRRCGAKSIRELCITASGGPFRDRPLADLSTISPAQAAAHPVWKMGRKISIDSATLANKGLELIEAVRLFGFSEKAVRVLIHPESLVHALVRTIDGSLYANLSKPDMRLPIDIALHWPEERESAFGKLDLAGKTMSFFDPDPSRFPMLRLAREALRQGESATIAYNASNEIAVGAFDEGRIRFTDIASVVADTLSADWSFPAGDLDSIFYHDDKARERARAFVAEIQC</sequence>
<reference evidence="15" key="1">
    <citation type="submission" date="2019-08" db="EMBL/GenBank/DDBJ databases">
        <authorList>
            <person name="Kucharzyk K."/>
            <person name="Murdoch R.W."/>
            <person name="Higgins S."/>
            <person name="Loffler F."/>
        </authorList>
    </citation>
    <scope>NUCLEOTIDE SEQUENCE</scope>
</reference>